<dbReference type="InterPro" id="IPR057495">
    <property type="entry name" value="AAA_lid_BCS1"/>
</dbReference>
<name>S8FLL0_FOMSC</name>
<evidence type="ECO:0000256" key="2">
    <source>
        <dbReference type="ARBA" id="ARBA00022840"/>
    </source>
</evidence>
<evidence type="ECO:0000256" key="1">
    <source>
        <dbReference type="ARBA" id="ARBA00022741"/>
    </source>
</evidence>
<dbReference type="Pfam" id="PF00004">
    <property type="entry name" value="AAA"/>
    <property type="match status" value="1"/>
</dbReference>
<dbReference type="HOGENOM" id="CLU_010189_7_0_1"/>
<dbReference type="InterPro" id="IPR050747">
    <property type="entry name" value="Mitochondrial_chaperone_BCS1"/>
</dbReference>
<evidence type="ECO:0000256" key="3">
    <source>
        <dbReference type="SAM" id="MobiDB-lite"/>
    </source>
</evidence>
<reference evidence="6 7" key="1">
    <citation type="journal article" date="2012" name="Science">
        <title>The Paleozoic origin of enzymatic lignin decomposition reconstructed from 31 fungal genomes.</title>
        <authorList>
            <person name="Floudas D."/>
            <person name="Binder M."/>
            <person name="Riley R."/>
            <person name="Barry K."/>
            <person name="Blanchette R.A."/>
            <person name="Henrissat B."/>
            <person name="Martinez A.T."/>
            <person name="Otillar R."/>
            <person name="Spatafora J.W."/>
            <person name="Yadav J.S."/>
            <person name="Aerts A."/>
            <person name="Benoit I."/>
            <person name="Boyd A."/>
            <person name="Carlson A."/>
            <person name="Copeland A."/>
            <person name="Coutinho P.M."/>
            <person name="de Vries R.P."/>
            <person name="Ferreira P."/>
            <person name="Findley K."/>
            <person name="Foster B."/>
            <person name="Gaskell J."/>
            <person name="Glotzer D."/>
            <person name="Gorecki P."/>
            <person name="Heitman J."/>
            <person name="Hesse C."/>
            <person name="Hori C."/>
            <person name="Igarashi K."/>
            <person name="Jurgens J.A."/>
            <person name="Kallen N."/>
            <person name="Kersten P."/>
            <person name="Kohler A."/>
            <person name="Kuees U."/>
            <person name="Kumar T.K.A."/>
            <person name="Kuo A."/>
            <person name="LaButti K."/>
            <person name="Larrondo L.F."/>
            <person name="Lindquist E."/>
            <person name="Ling A."/>
            <person name="Lombard V."/>
            <person name="Lucas S."/>
            <person name="Lundell T."/>
            <person name="Martin R."/>
            <person name="McLaughlin D.J."/>
            <person name="Morgenstern I."/>
            <person name="Morin E."/>
            <person name="Murat C."/>
            <person name="Nagy L.G."/>
            <person name="Nolan M."/>
            <person name="Ohm R.A."/>
            <person name="Patyshakuliyeva A."/>
            <person name="Rokas A."/>
            <person name="Ruiz-Duenas F.J."/>
            <person name="Sabat G."/>
            <person name="Salamov A."/>
            <person name="Samejima M."/>
            <person name="Schmutz J."/>
            <person name="Slot J.C."/>
            <person name="St John F."/>
            <person name="Stenlid J."/>
            <person name="Sun H."/>
            <person name="Sun S."/>
            <person name="Syed K."/>
            <person name="Tsang A."/>
            <person name="Wiebenga A."/>
            <person name="Young D."/>
            <person name="Pisabarro A."/>
            <person name="Eastwood D.C."/>
            <person name="Martin F."/>
            <person name="Cullen D."/>
            <person name="Grigoriev I.V."/>
            <person name="Hibbett D.S."/>
        </authorList>
    </citation>
    <scope>NUCLEOTIDE SEQUENCE</scope>
    <source>
        <strain evidence="7">FP-58527</strain>
    </source>
</reference>
<evidence type="ECO:0000313" key="6">
    <source>
        <dbReference type="EMBL" id="EPT02251.1"/>
    </source>
</evidence>
<dbReference type="eggNOG" id="KOG0743">
    <property type="taxonomic scope" value="Eukaryota"/>
</dbReference>
<feature type="domain" description="ATPase AAA-type core" evidence="4">
    <location>
        <begin position="52"/>
        <end position="100"/>
    </location>
</feature>
<feature type="domain" description="Mitochondrial chaperone BCS1-like ATPase lid" evidence="5">
    <location>
        <begin position="106"/>
        <end position="187"/>
    </location>
</feature>
<accession>S8FLL0</accession>
<feature type="region of interest" description="Disordered" evidence="3">
    <location>
        <begin position="1"/>
        <end position="37"/>
    </location>
</feature>
<evidence type="ECO:0000259" key="4">
    <source>
        <dbReference type="Pfam" id="PF00004"/>
    </source>
</evidence>
<gene>
    <name evidence="6" type="ORF">FOMPIDRAFT_1047954</name>
</gene>
<sequence>MEDIDAAFKQGTTRDVPLQLSTPPQPDDKVESNLPAREPASLSPLSDLYSHGVTLSGLLNALDGIGAQEGRILCATTNNVAALDPALIRPGRMDVQVEFRLASKLQAEQLFKCFYDPSTSVNSASTTCLSSQLHIAYGSPPRDETTSLEDLAARFARIIPDRKLSMASLQGYLMGYKAQSQSAVEDAPGWVEREIGSDSGEDGN</sequence>
<dbReference type="OrthoDB" id="10251412at2759"/>
<evidence type="ECO:0000313" key="7">
    <source>
        <dbReference type="Proteomes" id="UP000015241"/>
    </source>
</evidence>
<dbReference type="AlphaFoldDB" id="S8FLL0"/>
<dbReference type="Pfam" id="PF25426">
    <property type="entry name" value="AAA_lid_BCS1"/>
    <property type="match status" value="1"/>
</dbReference>
<keyword evidence="1" id="KW-0547">Nucleotide-binding</keyword>
<dbReference type="PANTHER" id="PTHR23070">
    <property type="entry name" value="BCS1 AAA-TYPE ATPASE"/>
    <property type="match status" value="1"/>
</dbReference>
<keyword evidence="2" id="KW-0067">ATP-binding</keyword>
<dbReference type="InterPro" id="IPR027417">
    <property type="entry name" value="P-loop_NTPase"/>
</dbReference>
<proteinExistence type="predicted"/>
<dbReference type="STRING" id="743788.S8FLL0"/>
<evidence type="ECO:0000259" key="5">
    <source>
        <dbReference type="Pfam" id="PF25426"/>
    </source>
</evidence>
<dbReference type="GO" id="GO:0005524">
    <property type="term" value="F:ATP binding"/>
    <property type="evidence" value="ECO:0007669"/>
    <property type="project" value="UniProtKB-KW"/>
</dbReference>
<dbReference type="GO" id="GO:0016887">
    <property type="term" value="F:ATP hydrolysis activity"/>
    <property type="evidence" value="ECO:0007669"/>
    <property type="project" value="InterPro"/>
</dbReference>
<dbReference type="InParanoid" id="S8FLL0"/>
<dbReference type="Gene3D" id="3.40.50.300">
    <property type="entry name" value="P-loop containing nucleotide triphosphate hydrolases"/>
    <property type="match status" value="1"/>
</dbReference>
<dbReference type="Proteomes" id="UP000015241">
    <property type="component" value="Unassembled WGS sequence"/>
</dbReference>
<feature type="region of interest" description="Disordered" evidence="3">
    <location>
        <begin position="185"/>
        <end position="204"/>
    </location>
</feature>
<dbReference type="EMBL" id="KE504136">
    <property type="protein sequence ID" value="EPT02251.1"/>
    <property type="molecule type" value="Genomic_DNA"/>
</dbReference>
<protein>
    <submittedName>
        <fullName evidence="6">Uncharacterized protein</fullName>
    </submittedName>
</protein>
<keyword evidence="7" id="KW-1185">Reference proteome</keyword>
<dbReference type="SUPFAM" id="SSF52540">
    <property type="entry name" value="P-loop containing nucleoside triphosphate hydrolases"/>
    <property type="match status" value="1"/>
</dbReference>
<dbReference type="InterPro" id="IPR003959">
    <property type="entry name" value="ATPase_AAA_core"/>
</dbReference>
<organism evidence="6 7">
    <name type="scientific">Fomitopsis schrenkii</name>
    <name type="common">Brown rot fungus</name>
    <dbReference type="NCBI Taxonomy" id="2126942"/>
    <lineage>
        <taxon>Eukaryota</taxon>
        <taxon>Fungi</taxon>
        <taxon>Dikarya</taxon>
        <taxon>Basidiomycota</taxon>
        <taxon>Agaricomycotina</taxon>
        <taxon>Agaricomycetes</taxon>
        <taxon>Polyporales</taxon>
        <taxon>Fomitopsis</taxon>
    </lineage>
</organism>